<dbReference type="GO" id="GO:0016020">
    <property type="term" value="C:membrane"/>
    <property type="evidence" value="ECO:0007669"/>
    <property type="project" value="UniProtKB-SubCell"/>
</dbReference>
<feature type="transmembrane region" description="Helical" evidence="3">
    <location>
        <begin position="163"/>
        <end position="182"/>
    </location>
</feature>
<keyword evidence="3" id="KW-1133">Transmembrane helix</keyword>
<dbReference type="Gene3D" id="1.20.1250.20">
    <property type="entry name" value="MFS general substrate transporter like domains"/>
    <property type="match status" value="1"/>
</dbReference>
<dbReference type="PANTHER" id="PTHR11360:SF130">
    <property type="entry name" value="MAJOR FACILITATOR SUPERFAMILY (MFS) PROFILE DOMAIN-CONTAINING PROTEIN-RELATED"/>
    <property type="match status" value="1"/>
</dbReference>
<reference evidence="4" key="1">
    <citation type="journal article" date="2020" name="Stud. Mycol.">
        <title>101 Dothideomycetes genomes: a test case for predicting lifestyles and emergence of pathogens.</title>
        <authorList>
            <person name="Haridas S."/>
            <person name="Albert R."/>
            <person name="Binder M."/>
            <person name="Bloem J."/>
            <person name="Labutti K."/>
            <person name="Salamov A."/>
            <person name="Andreopoulos B."/>
            <person name="Baker S."/>
            <person name="Barry K."/>
            <person name="Bills G."/>
            <person name="Bluhm B."/>
            <person name="Cannon C."/>
            <person name="Castanera R."/>
            <person name="Culley D."/>
            <person name="Daum C."/>
            <person name="Ezra D."/>
            <person name="Gonzalez J."/>
            <person name="Henrissat B."/>
            <person name="Kuo A."/>
            <person name="Liang C."/>
            <person name="Lipzen A."/>
            <person name="Lutzoni F."/>
            <person name="Magnuson J."/>
            <person name="Mondo S."/>
            <person name="Nolan M."/>
            <person name="Ohm R."/>
            <person name="Pangilinan J."/>
            <person name="Park H.-J."/>
            <person name="Ramirez L."/>
            <person name="Alfaro M."/>
            <person name="Sun H."/>
            <person name="Tritt A."/>
            <person name="Yoshinaga Y."/>
            <person name="Zwiers L.-H."/>
            <person name="Turgeon B."/>
            <person name="Goodwin S."/>
            <person name="Spatafora J."/>
            <person name="Crous P."/>
            <person name="Grigoriev I."/>
        </authorList>
    </citation>
    <scope>NUCLEOTIDE SEQUENCE</scope>
    <source>
        <strain evidence="4">CBS 121410</strain>
    </source>
</reference>
<dbReference type="PANTHER" id="PTHR11360">
    <property type="entry name" value="MONOCARBOXYLATE TRANSPORTER"/>
    <property type="match status" value="1"/>
</dbReference>
<evidence type="ECO:0000256" key="2">
    <source>
        <dbReference type="ARBA" id="ARBA00006727"/>
    </source>
</evidence>
<organism evidence="4 5">
    <name type="scientific">Saccharata proteae CBS 121410</name>
    <dbReference type="NCBI Taxonomy" id="1314787"/>
    <lineage>
        <taxon>Eukaryota</taxon>
        <taxon>Fungi</taxon>
        <taxon>Dikarya</taxon>
        <taxon>Ascomycota</taxon>
        <taxon>Pezizomycotina</taxon>
        <taxon>Dothideomycetes</taxon>
        <taxon>Dothideomycetes incertae sedis</taxon>
        <taxon>Botryosphaeriales</taxon>
        <taxon>Saccharataceae</taxon>
        <taxon>Saccharata</taxon>
    </lineage>
</organism>
<dbReference type="InterPro" id="IPR011701">
    <property type="entry name" value="MFS"/>
</dbReference>
<dbReference type="EMBL" id="ML978716">
    <property type="protein sequence ID" value="KAF2088673.1"/>
    <property type="molecule type" value="Genomic_DNA"/>
</dbReference>
<evidence type="ECO:0000313" key="4">
    <source>
        <dbReference type="EMBL" id="KAF2088673.1"/>
    </source>
</evidence>
<dbReference type="InterPro" id="IPR036259">
    <property type="entry name" value="MFS_trans_sf"/>
</dbReference>
<feature type="transmembrane region" description="Helical" evidence="3">
    <location>
        <begin position="237"/>
        <end position="258"/>
    </location>
</feature>
<dbReference type="Proteomes" id="UP000799776">
    <property type="component" value="Unassembled WGS sequence"/>
</dbReference>
<dbReference type="AlphaFoldDB" id="A0A9P4HZF5"/>
<comment type="caution">
    <text evidence="4">The sequence shown here is derived from an EMBL/GenBank/DDBJ whole genome shotgun (WGS) entry which is preliminary data.</text>
</comment>
<keyword evidence="3" id="KW-0472">Membrane</keyword>
<dbReference type="Pfam" id="PF07690">
    <property type="entry name" value="MFS_1"/>
    <property type="match status" value="1"/>
</dbReference>
<feature type="transmembrane region" description="Helical" evidence="3">
    <location>
        <begin position="102"/>
        <end position="121"/>
    </location>
</feature>
<evidence type="ECO:0000313" key="5">
    <source>
        <dbReference type="Proteomes" id="UP000799776"/>
    </source>
</evidence>
<feature type="transmembrane region" description="Helical" evidence="3">
    <location>
        <begin position="365"/>
        <end position="386"/>
    </location>
</feature>
<keyword evidence="5" id="KW-1185">Reference proteome</keyword>
<feature type="transmembrane region" description="Helical" evidence="3">
    <location>
        <begin position="127"/>
        <end position="151"/>
    </location>
</feature>
<evidence type="ECO:0000256" key="1">
    <source>
        <dbReference type="ARBA" id="ARBA00004141"/>
    </source>
</evidence>
<protein>
    <submittedName>
        <fullName evidence="4">MFS general substrate transporter</fullName>
    </submittedName>
</protein>
<dbReference type="GO" id="GO:0022857">
    <property type="term" value="F:transmembrane transporter activity"/>
    <property type="evidence" value="ECO:0007669"/>
    <property type="project" value="InterPro"/>
</dbReference>
<accession>A0A9P4HZF5</accession>
<dbReference type="OrthoDB" id="6499973at2759"/>
<proteinExistence type="inferred from homology"/>
<comment type="similarity">
    <text evidence="2">Belongs to the major facilitator superfamily. Monocarboxylate porter (TC 2.A.1.13) family.</text>
</comment>
<dbReference type="SUPFAM" id="SSF103473">
    <property type="entry name" value="MFS general substrate transporter"/>
    <property type="match status" value="1"/>
</dbReference>
<keyword evidence="3" id="KW-0812">Transmembrane</keyword>
<gene>
    <name evidence="4" type="ORF">K490DRAFT_73035</name>
</gene>
<feature type="transmembrane region" description="Helical" evidence="3">
    <location>
        <begin position="328"/>
        <end position="353"/>
    </location>
</feature>
<sequence>MQCPITTSAAREHVTLQDLPTTTVTPTSPPPDGGLAAWTQVLASHLCVFNSFGYINSFGIFQSYYTTTLSLSPSTISWIGSLQILLVYAGGTISGRALDAGYYRLVLAVGLALEIVGVFTTSVCKTYWQLLLAQGICQGLGMGCIFCPAVANTATYFQRKRTVAISSVACGGATGGMVFPAIAQSLLDRVGFAWTVRVMGFVVLFNAVVILSLARSRLPPRKTGPLFEWRAFTEPPYALYAVSMFFAFWGVWIAFFYIRPFAVNILNVSNTTSFDLILILNGVGVPGRLLPAIIADRYLGPVNVFIPVMFLAGVCLFCWAAVTSLPGVTAFAVFYGFFGAGCQSLLQAALASLNTDMKKAGTRIGMGFGVVGVASLTGSPIGGALIEEDGNRYLYAQMFAGATMIVGSAVLVAARVSRTGWRLRQRM</sequence>
<feature type="transmembrane region" description="Helical" evidence="3">
    <location>
        <begin position="278"/>
        <end position="295"/>
    </location>
</feature>
<feature type="transmembrane region" description="Helical" evidence="3">
    <location>
        <begin position="398"/>
        <end position="417"/>
    </location>
</feature>
<dbReference type="InterPro" id="IPR050327">
    <property type="entry name" value="Proton-linked_MCT"/>
</dbReference>
<evidence type="ECO:0000256" key="3">
    <source>
        <dbReference type="SAM" id="Phobius"/>
    </source>
</evidence>
<feature type="transmembrane region" description="Helical" evidence="3">
    <location>
        <begin position="302"/>
        <end position="322"/>
    </location>
</feature>
<feature type="transmembrane region" description="Helical" evidence="3">
    <location>
        <begin position="71"/>
        <end position="90"/>
    </location>
</feature>
<comment type="subcellular location">
    <subcellularLocation>
        <location evidence="1">Membrane</location>
        <topology evidence="1">Multi-pass membrane protein</topology>
    </subcellularLocation>
</comment>
<feature type="transmembrane region" description="Helical" evidence="3">
    <location>
        <begin position="194"/>
        <end position="216"/>
    </location>
</feature>
<name>A0A9P4HZF5_9PEZI</name>